<evidence type="ECO:0000313" key="1">
    <source>
        <dbReference type="EMBL" id="KAJ4716483.1"/>
    </source>
</evidence>
<proteinExistence type="predicted"/>
<dbReference type="EMBL" id="CM051399">
    <property type="protein sequence ID" value="KAJ4716483.1"/>
    <property type="molecule type" value="Genomic_DNA"/>
</dbReference>
<keyword evidence="2" id="KW-1185">Reference proteome</keyword>
<gene>
    <name evidence="1" type="ORF">OWV82_011496</name>
</gene>
<reference evidence="1 2" key="1">
    <citation type="journal article" date="2023" name="Science">
        <title>Complex scaffold remodeling in plant triterpene biosynthesis.</title>
        <authorList>
            <person name="De La Pena R."/>
            <person name="Hodgson H."/>
            <person name="Liu J.C."/>
            <person name="Stephenson M.J."/>
            <person name="Martin A.C."/>
            <person name="Owen C."/>
            <person name="Harkess A."/>
            <person name="Leebens-Mack J."/>
            <person name="Jimenez L.E."/>
            <person name="Osbourn A."/>
            <person name="Sattely E.S."/>
        </authorList>
    </citation>
    <scope>NUCLEOTIDE SEQUENCE [LARGE SCALE GENOMIC DNA]</scope>
    <source>
        <strain evidence="2">cv. JPN11</strain>
        <tissue evidence="1">Leaf</tissue>
    </source>
</reference>
<name>A0ACC1XZU6_MELAZ</name>
<organism evidence="1 2">
    <name type="scientific">Melia azedarach</name>
    <name type="common">Chinaberry tree</name>
    <dbReference type="NCBI Taxonomy" id="155640"/>
    <lineage>
        <taxon>Eukaryota</taxon>
        <taxon>Viridiplantae</taxon>
        <taxon>Streptophyta</taxon>
        <taxon>Embryophyta</taxon>
        <taxon>Tracheophyta</taxon>
        <taxon>Spermatophyta</taxon>
        <taxon>Magnoliopsida</taxon>
        <taxon>eudicotyledons</taxon>
        <taxon>Gunneridae</taxon>
        <taxon>Pentapetalae</taxon>
        <taxon>rosids</taxon>
        <taxon>malvids</taxon>
        <taxon>Sapindales</taxon>
        <taxon>Meliaceae</taxon>
        <taxon>Melia</taxon>
    </lineage>
</organism>
<sequence>MGSGSSSWSFKTLCFLLVVMCAQVCTARKVTIWKKEEDGDKYDQQAEANSSSTHMHHMDPSERIFFTLHDLKIGKSLPVYFSHKDPSTSPHLLSRKEVNSIPFSSAKLPYLLEFFSFSKHSPQAKAMKYTLTECELRPIKGETKFCATSLESMLDFARGIFGLDTNFSVLTTSFITKPLSPLQNYTILELPEEIIAPKMIACHSMPYPYAIFYCHYQESQHKLFKVSLSGENGERVEAVAVCHMDTSEWNRDHASFRVLKIEPGSSPVCHFFPADNLVWVPELPAALT</sequence>
<comment type="caution">
    <text evidence="1">The sequence shown here is derived from an EMBL/GenBank/DDBJ whole genome shotgun (WGS) entry which is preliminary data.</text>
</comment>
<evidence type="ECO:0000313" key="2">
    <source>
        <dbReference type="Proteomes" id="UP001164539"/>
    </source>
</evidence>
<dbReference type="Proteomes" id="UP001164539">
    <property type="component" value="Chromosome 6"/>
</dbReference>
<accession>A0ACC1XZU6</accession>
<protein>
    <submittedName>
        <fullName evidence="1">BURP domain-containing protein</fullName>
    </submittedName>
</protein>